<proteinExistence type="predicted"/>
<dbReference type="EMBL" id="LDTC01000071">
    <property type="protein sequence ID" value="KTW12539.1"/>
    <property type="molecule type" value="Genomic_DNA"/>
</dbReference>
<name>A0A147J833_9SPHN</name>
<dbReference type="Proteomes" id="UP000074410">
    <property type="component" value="Unassembled WGS sequence"/>
</dbReference>
<dbReference type="PATRIC" id="fig|33051.5.peg.3160"/>
<gene>
    <name evidence="1" type="ORF">NS258_10200</name>
</gene>
<evidence type="ECO:0000313" key="1">
    <source>
        <dbReference type="EMBL" id="KTW12539.1"/>
    </source>
</evidence>
<reference evidence="1 2" key="1">
    <citation type="journal article" date="2016" name="Front. Microbiol.">
        <title>Genomic Resource of Rice Seed Associated Bacteria.</title>
        <authorList>
            <person name="Midha S."/>
            <person name="Bansal K."/>
            <person name="Sharma S."/>
            <person name="Kumar N."/>
            <person name="Patil P.P."/>
            <person name="Chaudhry V."/>
            <person name="Patil P.B."/>
        </authorList>
    </citation>
    <scope>NUCLEOTIDE SEQUENCE [LARGE SCALE GENOMIC DNA]</scope>
    <source>
        <strain evidence="1 2">NS258</strain>
    </source>
</reference>
<dbReference type="RefSeq" id="WP_058716978.1">
    <property type="nucleotide sequence ID" value="NZ_LDTC01000071.1"/>
</dbReference>
<comment type="caution">
    <text evidence="1">The sequence shown here is derived from an EMBL/GenBank/DDBJ whole genome shotgun (WGS) entry which is preliminary data.</text>
</comment>
<evidence type="ECO:0000313" key="2">
    <source>
        <dbReference type="Proteomes" id="UP000074410"/>
    </source>
</evidence>
<dbReference type="AlphaFoldDB" id="A0A147J833"/>
<sequence length="488" mass="54946">MGEAKAKRDLRRQREKLSKPLSRSRFNLLAIGTRRSPAPFLYEEVAYWADREERVIGVIARDRQDDDYYWSLLARDRNGRFRSADFDASLRSAAYATVALRERIAKAVTEDDLDLLGTQGDETNYATDLLAVPPATKTDALHPNFKLLIETPGRAPARAVFRELGPWLAPSDPHFVKEFQTSQFDQRLWELYLWAVFRELGYDVTQPEAPDFHIRSPKGEFTVEATTCAPSAGGVLAEHPDPQTPEEMKAFLADYMPMKFGGALTGKLNKKNADGESYWERGPGAGKPFVLAIADFHKPGGDGEMGSMTYTQEALWLYLYGHRIEWELDDGKLSIRTVKIDQHKFKTKTIETGFFDLPGAENISAVVFSNAGTLAKFDRMGVDAGYSPEDHRYYRVGFRLNPDPNAVIGTSFCEEVVADNEERWSDELQVFHNPNAQFPLPLEAFAGTTQHRFENGMHVSYSSGTPVLSSYTMIMRLVGDEELKEASV</sequence>
<accession>A0A147J833</accession>
<protein>
    <recommendedName>
        <fullName evidence="3">Glycosaminoglycan attachment protein</fullName>
    </recommendedName>
</protein>
<organism evidence="1 2">
    <name type="scientific">Sphingomonas sanguinis</name>
    <dbReference type="NCBI Taxonomy" id="33051"/>
    <lineage>
        <taxon>Bacteria</taxon>
        <taxon>Pseudomonadati</taxon>
        <taxon>Pseudomonadota</taxon>
        <taxon>Alphaproteobacteria</taxon>
        <taxon>Sphingomonadales</taxon>
        <taxon>Sphingomonadaceae</taxon>
        <taxon>Sphingomonas</taxon>
    </lineage>
</organism>
<evidence type="ECO:0008006" key="3">
    <source>
        <dbReference type="Google" id="ProtNLM"/>
    </source>
</evidence>